<keyword evidence="13" id="KW-0378">Hydrolase</keyword>
<evidence type="ECO:0000256" key="25">
    <source>
        <dbReference type="SAM" id="MobiDB-lite"/>
    </source>
</evidence>
<dbReference type="GO" id="GO:0005737">
    <property type="term" value="C:cytoplasm"/>
    <property type="evidence" value="ECO:0007669"/>
    <property type="project" value="UniProtKB-SubCell"/>
</dbReference>
<evidence type="ECO:0000256" key="7">
    <source>
        <dbReference type="ARBA" id="ARBA00022517"/>
    </source>
</evidence>
<accession>A0A7J7JQT9</accession>
<feature type="compositionally biased region" description="Low complexity" evidence="25">
    <location>
        <begin position="66"/>
        <end position="77"/>
    </location>
</feature>
<evidence type="ECO:0000256" key="13">
    <source>
        <dbReference type="ARBA" id="ARBA00022801"/>
    </source>
</evidence>
<dbReference type="Pfam" id="PF01163">
    <property type="entry name" value="RIO1"/>
    <property type="match status" value="1"/>
</dbReference>
<dbReference type="Gene3D" id="1.10.510.10">
    <property type="entry name" value="Transferase(Phosphotransferase) domain 1"/>
    <property type="match status" value="1"/>
</dbReference>
<evidence type="ECO:0000313" key="28">
    <source>
        <dbReference type="Proteomes" id="UP000593567"/>
    </source>
</evidence>
<keyword evidence="12 21" id="KW-0418">Kinase</keyword>
<keyword evidence="9 21" id="KW-0808">Transferase</keyword>
<comment type="catalytic activity">
    <reaction evidence="18">
        <text>ATP + H2O = ADP + phosphate + H(+)</text>
        <dbReference type="Rhea" id="RHEA:13065"/>
        <dbReference type="ChEBI" id="CHEBI:15377"/>
        <dbReference type="ChEBI" id="CHEBI:15378"/>
        <dbReference type="ChEBI" id="CHEBI:30616"/>
        <dbReference type="ChEBI" id="CHEBI:43474"/>
        <dbReference type="ChEBI" id="CHEBI:456216"/>
    </reaction>
</comment>
<feature type="compositionally biased region" description="Acidic residues" evidence="25">
    <location>
        <begin position="444"/>
        <end position="458"/>
    </location>
</feature>
<keyword evidence="6" id="KW-0963">Cytoplasm</keyword>
<dbReference type="GO" id="GO:0016787">
    <property type="term" value="F:hydrolase activity"/>
    <property type="evidence" value="ECO:0007669"/>
    <property type="project" value="UniProtKB-KW"/>
</dbReference>
<dbReference type="SMART" id="SM00090">
    <property type="entry name" value="RIO"/>
    <property type="match status" value="1"/>
</dbReference>
<comment type="subcellular location">
    <subcellularLocation>
        <location evidence="2">Cytoplasm</location>
    </subcellularLocation>
</comment>
<keyword evidence="10" id="KW-0479">Metal-binding</keyword>
<evidence type="ECO:0000313" key="27">
    <source>
        <dbReference type="EMBL" id="KAF6028710.1"/>
    </source>
</evidence>
<evidence type="ECO:0000256" key="4">
    <source>
        <dbReference type="ARBA" id="ARBA00012513"/>
    </source>
</evidence>
<comment type="function">
    <text evidence="19">Involved in the final steps of cytoplasmic maturation of the 40S ribosomal subunit. Involved in processing of 18S-E pre-rRNA to the mature 18S rRNA. Required for the recycling of NOB1 and PNO1 from the late 40S precursor. The association with the very late 40S subunit intermediate may involve a translation-like checkpoint point cycle preceeding the binding to the 60S ribosomal subunit. Despite the protein kinase domain is proposed to act predominantly as an ATPase. The catalytic activity regulates its dynamic association with the 40S subunit. In addition to its role in ribosomal biogenesis acts as an adapter protein by recruiting NCL/nucleolin the to PRMT5 complex for its symmetrical methylation.</text>
</comment>
<dbReference type="OrthoDB" id="205248at2759"/>
<dbReference type="InterPro" id="IPR018935">
    <property type="entry name" value="RIO_kinase_CS"/>
</dbReference>
<evidence type="ECO:0000256" key="21">
    <source>
        <dbReference type="PIRNR" id="PIRNR038147"/>
    </source>
</evidence>
<evidence type="ECO:0000256" key="16">
    <source>
        <dbReference type="ARBA" id="ARBA00047899"/>
    </source>
</evidence>
<dbReference type="FunFam" id="3.30.200.20:FF:000148">
    <property type="entry name" value="Serine/threonine-protein kinase RIO1"/>
    <property type="match status" value="1"/>
</dbReference>
<dbReference type="Proteomes" id="UP000593567">
    <property type="component" value="Unassembled WGS sequence"/>
</dbReference>
<dbReference type="EC" id="2.7.11.1" evidence="4 21"/>
<protein>
    <recommendedName>
        <fullName evidence="5 21">Serine/threonine-protein kinase RIO1</fullName>
        <ecNumber evidence="4 21">2.7.11.1</ecNumber>
    </recommendedName>
</protein>
<dbReference type="GO" id="GO:0046872">
    <property type="term" value="F:metal ion binding"/>
    <property type="evidence" value="ECO:0007669"/>
    <property type="project" value="UniProtKB-KW"/>
</dbReference>
<evidence type="ECO:0000256" key="1">
    <source>
        <dbReference type="ARBA" id="ARBA00001946"/>
    </source>
</evidence>
<feature type="compositionally biased region" description="Basic and acidic residues" evidence="25">
    <location>
        <begin position="474"/>
        <end position="498"/>
    </location>
</feature>
<feature type="active site" description="Proton acceptor" evidence="22">
    <location>
        <position position="297"/>
    </location>
</feature>
<dbReference type="PANTHER" id="PTHR45723">
    <property type="entry name" value="SERINE/THREONINE-PROTEIN KINASE RIO1"/>
    <property type="match status" value="1"/>
</dbReference>
<evidence type="ECO:0000256" key="23">
    <source>
        <dbReference type="PIRSR" id="PIRSR038147-2"/>
    </source>
</evidence>
<comment type="caution">
    <text evidence="27">The sequence shown here is derived from an EMBL/GenBank/DDBJ whole genome shotgun (WGS) entry which is preliminary data.</text>
</comment>
<organism evidence="27 28">
    <name type="scientific">Bugula neritina</name>
    <name type="common">Brown bryozoan</name>
    <name type="synonym">Sertularia neritina</name>
    <dbReference type="NCBI Taxonomy" id="10212"/>
    <lineage>
        <taxon>Eukaryota</taxon>
        <taxon>Metazoa</taxon>
        <taxon>Spiralia</taxon>
        <taxon>Lophotrochozoa</taxon>
        <taxon>Bryozoa</taxon>
        <taxon>Gymnolaemata</taxon>
        <taxon>Cheilostomatida</taxon>
        <taxon>Flustrina</taxon>
        <taxon>Buguloidea</taxon>
        <taxon>Bugulidae</taxon>
        <taxon>Bugula</taxon>
    </lineage>
</organism>
<keyword evidence="7" id="KW-0690">Ribosome biogenesis</keyword>
<feature type="binding site" evidence="23">
    <location>
        <position position="181"/>
    </location>
    <ligand>
        <name>ATP</name>
        <dbReference type="ChEBI" id="CHEBI:30616"/>
    </ligand>
</feature>
<feature type="active site" description="4-aspartylphosphate intermediate" evidence="22">
    <location>
        <position position="314"/>
    </location>
</feature>
<feature type="binding site" evidence="24">
    <location>
        <position position="314"/>
    </location>
    <ligand>
        <name>Mg(2+)</name>
        <dbReference type="ChEBI" id="CHEBI:18420"/>
    </ligand>
</feature>
<comment type="catalytic activity">
    <reaction evidence="17 21">
        <text>L-seryl-[protein] + ATP = O-phospho-L-seryl-[protein] + ADP + H(+)</text>
        <dbReference type="Rhea" id="RHEA:17989"/>
        <dbReference type="Rhea" id="RHEA-COMP:9863"/>
        <dbReference type="Rhea" id="RHEA-COMP:11604"/>
        <dbReference type="ChEBI" id="CHEBI:15378"/>
        <dbReference type="ChEBI" id="CHEBI:29999"/>
        <dbReference type="ChEBI" id="CHEBI:30616"/>
        <dbReference type="ChEBI" id="CHEBI:83421"/>
        <dbReference type="ChEBI" id="CHEBI:456216"/>
        <dbReference type="EC" id="2.7.11.1"/>
    </reaction>
</comment>
<evidence type="ECO:0000256" key="6">
    <source>
        <dbReference type="ARBA" id="ARBA00022490"/>
    </source>
</evidence>
<keyword evidence="11 21" id="KW-0547">Nucleotide-binding</keyword>
<feature type="domain" description="RIO kinase" evidence="26">
    <location>
        <begin position="124"/>
        <end position="360"/>
    </location>
</feature>
<dbReference type="InterPro" id="IPR017407">
    <property type="entry name" value="Ser/Thr_kinase_Rio1"/>
</dbReference>
<evidence type="ECO:0000256" key="11">
    <source>
        <dbReference type="ARBA" id="ARBA00022741"/>
    </source>
</evidence>
<feature type="compositionally biased region" description="Basic and acidic residues" evidence="25">
    <location>
        <begin position="113"/>
        <end position="128"/>
    </location>
</feature>
<evidence type="ECO:0000259" key="26">
    <source>
        <dbReference type="SMART" id="SM00090"/>
    </source>
</evidence>
<feature type="region of interest" description="Disordered" evidence="25">
    <location>
        <begin position="1"/>
        <end position="45"/>
    </location>
</feature>
<dbReference type="AlphaFoldDB" id="A0A7J7JQT9"/>
<dbReference type="GO" id="GO:0005524">
    <property type="term" value="F:ATP binding"/>
    <property type="evidence" value="ECO:0007669"/>
    <property type="project" value="UniProtKB-KW"/>
</dbReference>
<feature type="binding site" evidence="23">
    <location>
        <position position="253"/>
    </location>
    <ligand>
        <name>ATP</name>
        <dbReference type="ChEBI" id="CHEBI:30616"/>
    </ligand>
</feature>
<comment type="catalytic activity">
    <reaction evidence="16 21">
        <text>L-threonyl-[protein] + ATP = O-phospho-L-threonyl-[protein] + ADP + H(+)</text>
        <dbReference type="Rhea" id="RHEA:46608"/>
        <dbReference type="Rhea" id="RHEA-COMP:11060"/>
        <dbReference type="Rhea" id="RHEA-COMP:11605"/>
        <dbReference type="ChEBI" id="CHEBI:15378"/>
        <dbReference type="ChEBI" id="CHEBI:30013"/>
        <dbReference type="ChEBI" id="CHEBI:30616"/>
        <dbReference type="ChEBI" id="CHEBI:61977"/>
        <dbReference type="ChEBI" id="CHEBI:456216"/>
        <dbReference type="EC" id="2.7.11.1"/>
    </reaction>
</comment>
<name>A0A7J7JQT9_BUGNE</name>
<evidence type="ECO:0000256" key="10">
    <source>
        <dbReference type="ARBA" id="ARBA00022723"/>
    </source>
</evidence>
<evidence type="ECO:0000256" key="9">
    <source>
        <dbReference type="ARBA" id="ARBA00022679"/>
    </source>
</evidence>
<feature type="compositionally biased region" description="Basic residues" evidence="25">
    <location>
        <begin position="499"/>
        <end position="518"/>
    </location>
</feature>
<comment type="cofactor">
    <cofactor evidence="1 24">
        <name>Mg(2+)</name>
        <dbReference type="ChEBI" id="CHEBI:18420"/>
    </cofactor>
</comment>
<dbReference type="InterPro" id="IPR011009">
    <property type="entry name" value="Kinase-like_dom_sf"/>
</dbReference>
<evidence type="ECO:0000256" key="24">
    <source>
        <dbReference type="PIRSR" id="PIRSR038147-3"/>
    </source>
</evidence>
<gene>
    <name evidence="27" type="ORF">EB796_012990</name>
</gene>
<dbReference type="InterPro" id="IPR000687">
    <property type="entry name" value="RIO_kinase"/>
</dbReference>
<feature type="binding site" evidence="24">
    <location>
        <position position="302"/>
    </location>
    <ligand>
        <name>Mg(2+)</name>
        <dbReference type="ChEBI" id="CHEBI:18420"/>
    </ligand>
</feature>
<dbReference type="SUPFAM" id="SSF56112">
    <property type="entry name" value="Protein kinase-like (PK-like)"/>
    <property type="match status" value="1"/>
</dbReference>
<dbReference type="GO" id="GO:0042254">
    <property type="term" value="P:ribosome biogenesis"/>
    <property type="evidence" value="ECO:0007669"/>
    <property type="project" value="UniProtKB-KW"/>
</dbReference>
<comment type="subunit">
    <text evidence="20">Associates with the precursor of the 40S ribosome subunit. Interacts (via its N-terminus) with PRMT5 (via its N-terminus). Interacts with WDR77. Found in a PRMT5 complex composed of PRMT5, WDR77 and RIOK1. Interacts (via its C-terminus) with NCL; this interaction targets NCL for PRTM5 methylation.</text>
</comment>
<reference evidence="27" key="1">
    <citation type="submission" date="2020-06" db="EMBL/GenBank/DDBJ databases">
        <title>Draft genome of Bugula neritina, a colonial animal packing powerful symbionts and potential medicines.</title>
        <authorList>
            <person name="Rayko M."/>
        </authorList>
    </citation>
    <scope>NUCLEOTIDE SEQUENCE [LARGE SCALE GENOMIC DNA]</scope>
    <source>
        <strain evidence="27">Kwan_BN1</strain>
    </source>
</reference>
<evidence type="ECO:0000256" key="3">
    <source>
        <dbReference type="ARBA" id="ARBA00009196"/>
    </source>
</evidence>
<evidence type="ECO:0000256" key="22">
    <source>
        <dbReference type="PIRSR" id="PIRSR038147-1"/>
    </source>
</evidence>
<evidence type="ECO:0000256" key="14">
    <source>
        <dbReference type="ARBA" id="ARBA00022840"/>
    </source>
</evidence>
<feature type="binding site" evidence="23">
    <location>
        <position position="251"/>
    </location>
    <ligand>
        <name>ATP</name>
        <dbReference type="ChEBI" id="CHEBI:30616"/>
    </ligand>
</feature>
<dbReference type="InterPro" id="IPR051272">
    <property type="entry name" value="RIO-type_Ser/Thr_kinase"/>
</dbReference>
<dbReference type="FunFam" id="1.10.510.10:FF:000232">
    <property type="entry name" value="Serine/threonine-protein kinase RIO1"/>
    <property type="match status" value="1"/>
</dbReference>
<evidence type="ECO:0000256" key="18">
    <source>
        <dbReference type="ARBA" id="ARBA00049360"/>
    </source>
</evidence>
<evidence type="ECO:0000256" key="17">
    <source>
        <dbReference type="ARBA" id="ARBA00048679"/>
    </source>
</evidence>
<evidence type="ECO:0000256" key="15">
    <source>
        <dbReference type="ARBA" id="ARBA00022842"/>
    </source>
</evidence>
<evidence type="ECO:0000256" key="20">
    <source>
        <dbReference type="ARBA" id="ARBA00063876"/>
    </source>
</evidence>
<feature type="region of interest" description="Disordered" evidence="25">
    <location>
        <begin position="427"/>
        <end position="518"/>
    </location>
</feature>
<dbReference type="GO" id="GO:0004674">
    <property type="term" value="F:protein serine/threonine kinase activity"/>
    <property type="evidence" value="ECO:0007669"/>
    <property type="project" value="UniProtKB-KW"/>
</dbReference>
<keyword evidence="14 21" id="KW-0067">ATP-binding</keyword>
<evidence type="ECO:0000256" key="8">
    <source>
        <dbReference type="ARBA" id="ARBA00022527"/>
    </source>
</evidence>
<feature type="region of interest" description="Disordered" evidence="25">
    <location>
        <begin position="106"/>
        <end position="128"/>
    </location>
</feature>
<keyword evidence="28" id="KW-1185">Reference proteome</keyword>
<sequence>MEGQFSDVEEEGSHNTDIMAQQDADGSSDSDWSDGENYAFGEDWSGMRGDFTKQFQAASVQRVKPNSQSNQNASSHSRLTIQNKTLSNQLSAKISLGEYQVAKPALSGSTGGKRYDGDRVRQKDKADRATVEQVLDPRTRMILFKLLSQGVISEINGSISTGKEANVYHATKPDGGHLAIKIYKTSILVFKDRDKYVSGEYRFRNGYCKGNPRKMVRTWAEKEFRNLNRIYKAGIPSPEPQLLKGHVLVMSFLGEEGLPAPRLKDAEFSTDKACQMYLQMVRRLRILYNTCRLVHGDLSEYNLLYHNGEAYWIDVSQSVEHDHPHALEFLRKDCMNVNKFFLKNGVSVLSNKELFEFVTDQSMNEVNVEDSIERLMEKASLRSPDDLTSEEQVEAQVFMNTFIPQSLDEIRNPEKEIQLAIKKQGVVKGPDSLPVESQEKPEDIESDTDSDTEESDSDADVKSSEKIGLSQGRPKNESTCERKERKQATKEAKADKRKEKMPKHIKKRKVKLGKTHLK</sequence>
<comment type="similarity">
    <text evidence="3 21">Belongs to the protein kinase superfamily. RIO-type Ser/Thr kinase family.</text>
</comment>
<proteinExistence type="inferred from homology"/>
<dbReference type="InterPro" id="IPR018934">
    <property type="entry name" value="RIO_dom"/>
</dbReference>
<keyword evidence="8 21" id="KW-0723">Serine/threonine-protein kinase</keyword>
<dbReference type="Gene3D" id="3.30.200.20">
    <property type="entry name" value="Phosphorylase Kinase, domain 1"/>
    <property type="match status" value="1"/>
</dbReference>
<evidence type="ECO:0000256" key="19">
    <source>
        <dbReference type="ARBA" id="ARBA00057025"/>
    </source>
</evidence>
<feature type="region of interest" description="Disordered" evidence="25">
    <location>
        <begin position="58"/>
        <end position="82"/>
    </location>
</feature>
<evidence type="ECO:0000256" key="5">
    <source>
        <dbReference type="ARBA" id="ARBA00016038"/>
    </source>
</evidence>
<dbReference type="CDD" id="cd05147">
    <property type="entry name" value="RIO1_euk"/>
    <property type="match status" value="1"/>
</dbReference>
<dbReference type="EMBL" id="VXIV02001923">
    <property type="protein sequence ID" value="KAF6028710.1"/>
    <property type="molecule type" value="Genomic_DNA"/>
</dbReference>
<keyword evidence="15" id="KW-0460">Magnesium</keyword>
<evidence type="ECO:0000256" key="12">
    <source>
        <dbReference type="ARBA" id="ARBA00022777"/>
    </source>
</evidence>
<evidence type="ECO:0000256" key="2">
    <source>
        <dbReference type="ARBA" id="ARBA00004496"/>
    </source>
</evidence>
<dbReference type="PIRSF" id="PIRSF038147">
    <property type="entry name" value="Ser/Thr_PK_RIO1"/>
    <property type="match status" value="1"/>
</dbReference>
<dbReference type="PROSITE" id="PS01245">
    <property type="entry name" value="RIO1"/>
    <property type="match status" value="1"/>
</dbReference>